<reference evidence="2" key="1">
    <citation type="submission" date="2021-05" db="EMBL/GenBank/DDBJ databases">
        <authorList>
            <person name="Alioto T."/>
            <person name="Alioto T."/>
            <person name="Gomez Garrido J."/>
        </authorList>
    </citation>
    <scope>NUCLEOTIDE SEQUENCE</scope>
</reference>
<dbReference type="AlphaFoldDB" id="A0A8D9EQ97"/>
<proteinExistence type="predicted"/>
<sequence length="106" mass="11540">MSKKSSSDDCSFKSSTSLTDPRPIHPTTSSASYVSSSLEPIFCDCVKAGGQKTKVSMSQGDPSKIDYDYACDCVCNPIPKNNNAGMNNYFQSKTRVLSTRLPVEKK</sequence>
<dbReference type="EMBL" id="HBUF01559769">
    <property type="protein sequence ID" value="CAG6761772.1"/>
    <property type="molecule type" value="Transcribed_RNA"/>
</dbReference>
<feature type="compositionally biased region" description="Basic and acidic residues" evidence="1">
    <location>
        <begin position="1"/>
        <end position="11"/>
    </location>
</feature>
<organism evidence="2">
    <name type="scientific">Cacopsylla melanoneura</name>
    <dbReference type="NCBI Taxonomy" id="428564"/>
    <lineage>
        <taxon>Eukaryota</taxon>
        <taxon>Metazoa</taxon>
        <taxon>Ecdysozoa</taxon>
        <taxon>Arthropoda</taxon>
        <taxon>Hexapoda</taxon>
        <taxon>Insecta</taxon>
        <taxon>Pterygota</taxon>
        <taxon>Neoptera</taxon>
        <taxon>Paraneoptera</taxon>
        <taxon>Hemiptera</taxon>
        <taxon>Sternorrhyncha</taxon>
        <taxon>Psylloidea</taxon>
        <taxon>Psyllidae</taxon>
        <taxon>Psyllinae</taxon>
        <taxon>Cacopsylla</taxon>
    </lineage>
</organism>
<protein>
    <submittedName>
        <fullName evidence="2">Uncharacterized protein</fullName>
    </submittedName>
</protein>
<evidence type="ECO:0000313" key="2">
    <source>
        <dbReference type="EMBL" id="CAG6761772.1"/>
    </source>
</evidence>
<accession>A0A8D9EQ97</accession>
<dbReference type="EMBL" id="HBUF01559768">
    <property type="protein sequence ID" value="CAG6761770.1"/>
    <property type="molecule type" value="Transcribed_RNA"/>
</dbReference>
<feature type="region of interest" description="Disordered" evidence="1">
    <location>
        <begin position="1"/>
        <end position="35"/>
    </location>
</feature>
<evidence type="ECO:0000256" key="1">
    <source>
        <dbReference type="SAM" id="MobiDB-lite"/>
    </source>
</evidence>
<name>A0A8D9EQ97_9HEMI</name>